<keyword evidence="6" id="KW-0862">Zinc</keyword>
<dbReference type="Pfam" id="PF00622">
    <property type="entry name" value="SPRY"/>
    <property type="match status" value="1"/>
</dbReference>
<dbReference type="Gene3D" id="3.30.160.60">
    <property type="entry name" value="Classic Zinc Finger"/>
    <property type="match status" value="1"/>
</dbReference>
<dbReference type="PROSITE" id="PS00518">
    <property type="entry name" value="ZF_RING_1"/>
    <property type="match status" value="1"/>
</dbReference>
<dbReference type="Pfam" id="PF13765">
    <property type="entry name" value="PRY"/>
    <property type="match status" value="1"/>
</dbReference>
<dbReference type="GeneID" id="120818374"/>
<dbReference type="Ensembl" id="ENSGACT00000026394.2">
    <property type="protein sequence ID" value="ENSGACP00000026343.2"/>
    <property type="gene ID" value="ENSGACG00000019938.2"/>
</dbReference>
<dbReference type="KEGG" id="gat:120818374"/>
<evidence type="ECO:0000259" key="11">
    <source>
        <dbReference type="PROSITE" id="PS50188"/>
    </source>
</evidence>
<dbReference type="InterPro" id="IPR013320">
    <property type="entry name" value="ConA-like_dom_sf"/>
</dbReference>
<evidence type="ECO:0000256" key="4">
    <source>
        <dbReference type="ARBA" id="ARBA00022723"/>
    </source>
</evidence>
<evidence type="ECO:0000313" key="12">
    <source>
        <dbReference type="Ensembl" id="ENSGACP00000026343.2"/>
    </source>
</evidence>
<dbReference type="InterPro" id="IPR013083">
    <property type="entry name" value="Znf_RING/FYVE/PHD"/>
</dbReference>
<dbReference type="InterPro" id="IPR000315">
    <property type="entry name" value="Znf_B-box"/>
</dbReference>
<keyword evidence="4" id="KW-0479">Metal-binding</keyword>
<evidence type="ECO:0000256" key="5">
    <source>
        <dbReference type="ARBA" id="ARBA00022771"/>
    </source>
</evidence>
<sequence>MRPRPFSVTLHHNRKQEVLASDKSQDSEQNRGVGMAGRLALPEFDLSCSICCEIFRDPVVLKCSHSFCAPCLQRYWTQGPQRRDCPLCRSQSVDDPVPSLTLRNLCEAFIQEGEGPEETGGELHCEPGEMCPLHGERLKLYCVPDEEPICVVCHTSRKHKQHDCCPVGEAVVLVKAKMKSALNSMMEKRGAFDKMKKNYEDTVECIQVQARFVERRTREEFEKLHSFLDTEEEARMEELKREEEQKSRALRQKIEEMAGDIASVSESIRVLEEEIALQGISVLHKCKTSLARASSPMEDPVMPAGALIDVASYLGSLNFHVWEKMLQTVKFNPVTLDPNTAAPWLVLSEDLASVCDSDEKRKLPDNPERFDPDTGVLGRESFTSGKHAWVVNVGQNTAWVVGVAKESVRRKEKVSSVLKNGYLGVYFYHKMYFAGTSPLTRLNPKRNPQRIRVQVDCEKGRVSFYDPHDNTHIYTFKHAVTERVFPYFWVGCQQCPLTLEPLEVSVKAVEYF</sequence>
<feature type="domain" description="B box-type" evidence="10">
    <location>
        <begin position="126"/>
        <end position="167"/>
    </location>
</feature>
<dbReference type="SUPFAM" id="SSF57845">
    <property type="entry name" value="B-box zinc-binding domain"/>
    <property type="match status" value="1"/>
</dbReference>
<proteinExistence type="inferred from homology"/>
<evidence type="ECO:0000259" key="10">
    <source>
        <dbReference type="PROSITE" id="PS50119"/>
    </source>
</evidence>
<dbReference type="SUPFAM" id="SSF49899">
    <property type="entry name" value="Concanavalin A-like lectins/glucanases"/>
    <property type="match status" value="1"/>
</dbReference>
<evidence type="ECO:0000313" key="13">
    <source>
        <dbReference type="Proteomes" id="UP000007635"/>
    </source>
</evidence>
<dbReference type="SMART" id="SM00184">
    <property type="entry name" value="RING"/>
    <property type="match status" value="1"/>
</dbReference>
<dbReference type="PANTHER" id="PTHR24103">
    <property type="entry name" value="E3 UBIQUITIN-PROTEIN LIGASE TRIM"/>
    <property type="match status" value="1"/>
</dbReference>
<comment type="similarity">
    <text evidence="2">Belongs to the TRIM/RBCC family.</text>
</comment>
<dbReference type="CDD" id="cd12893">
    <property type="entry name" value="SPRY_PRY_TRIM35"/>
    <property type="match status" value="1"/>
</dbReference>
<evidence type="ECO:0000256" key="8">
    <source>
        <dbReference type="SAM" id="Coils"/>
    </source>
</evidence>
<dbReference type="SMART" id="SM00449">
    <property type="entry name" value="SPRY"/>
    <property type="match status" value="1"/>
</dbReference>
<organism evidence="12 13">
    <name type="scientific">Gasterosteus aculeatus aculeatus</name>
    <name type="common">three-spined stickleback</name>
    <dbReference type="NCBI Taxonomy" id="481459"/>
    <lineage>
        <taxon>Eukaryota</taxon>
        <taxon>Metazoa</taxon>
        <taxon>Chordata</taxon>
        <taxon>Craniata</taxon>
        <taxon>Vertebrata</taxon>
        <taxon>Euteleostomi</taxon>
        <taxon>Actinopterygii</taxon>
        <taxon>Neopterygii</taxon>
        <taxon>Teleostei</taxon>
        <taxon>Neoteleostei</taxon>
        <taxon>Acanthomorphata</taxon>
        <taxon>Eupercaria</taxon>
        <taxon>Perciformes</taxon>
        <taxon>Cottioidei</taxon>
        <taxon>Gasterosteales</taxon>
        <taxon>Gasterosteidae</taxon>
        <taxon>Gasterosteus</taxon>
    </lineage>
</organism>
<reference evidence="12" key="3">
    <citation type="submission" date="2025-09" db="UniProtKB">
        <authorList>
            <consortium name="Ensembl"/>
        </authorList>
    </citation>
    <scope>IDENTIFICATION</scope>
</reference>
<dbReference type="PROSITE" id="PS50188">
    <property type="entry name" value="B302_SPRY"/>
    <property type="match status" value="1"/>
</dbReference>
<dbReference type="Pfam" id="PF00643">
    <property type="entry name" value="zf-B_box"/>
    <property type="match status" value="1"/>
</dbReference>
<dbReference type="GO" id="GO:0008270">
    <property type="term" value="F:zinc ion binding"/>
    <property type="evidence" value="ECO:0007669"/>
    <property type="project" value="UniProtKB-KW"/>
</dbReference>
<dbReference type="SUPFAM" id="SSF57850">
    <property type="entry name" value="RING/U-box"/>
    <property type="match status" value="1"/>
</dbReference>
<feature type="domain" description="B30.2/SPRY" evidence="11">
    <location>
        <begin position="314"/>
        <end position="506"/>
    </location>
</feature>
<dbReference type="PROSITE" id="PS50089">
    <property type="entry name" value="ZF_RING_2"/>
    <property type="match status" value="1"/>
</dbReference>
<dbReference type="PRINTS" id="PR01407">
    <property type="entry name" value="BUTYPHLNCDUF"/>
</dbReference>
<dbReference type="InterPro" id="IPR001841">
    <property type="entry name" value="Znf_RING"/>
</dbReference>
<keyword evidence="13" id="KW-1185">Reference proteome</keyword>
<dbReference type="Proteomes" id="UP000007635">
    <property type="component" value="Chromosome IV"/>
</dbReference>
<protein>
    <submittedName>
        <fullName evidence="12">Tripartite motif containing 35-14</fullName>
    </submittedName>
</protein>
<accession>G3Q8X9</accession>
<keyword evidence="8" id="KW-0175">Coiled coil</keyword>
<dbReference type="PROSITE" id="PS50119">
    <property type="entry name" value="ZF_BBOX"/>
    <property type="match status" value="1"/>
</dbReference>
<dbReference type="InterPro" id="IPR050143">
    <property type="entry name" value="TRIM/RBCC"/>
</dbReference>
<dbReference type="GeneTree" id="ENSGT01030000234583"/>
<dbReference type="InterPro" id="IPR003877">
    <property type="entry name" value="SPRY_dom"/>
</dbReference>
<dbReference type="InterPro" id="IPR006574">
    <property type="entry name" value="PRY"/>
</dbReference>
<evidence type="ECO:0000256" key="3">
    <source>
        <dbReference type="ARBA" id="ARBA00022490"/>
    </source>
</evidence>
<dbReference type="RefSeq" id="XP_040031337.1">
    <property type="nucleotide sequence ID" value="XM_040175403.1"/>
</dbReference>
<dbReference type="Gene3D" id="2.60.120.920">
    <property type="match status" value="1"/>
</dbReference>
<feature type="coiled-coil region" evidence="8">
    <location>
        <begin position="196"/>
        <end position="274"/>
    </location>
</feature>
<dbReference type="InterPro" id="IPR017907">
    <property type="entry name" value="Znf_RING_CS"/>
</dbReference>
<reference evidence="12 13" key="1">
    <citation type="journal article" date="2021" name="G3 (Bethesda)">
        <title>Improved contiguity of the threespine stickleback genome using long-read sequencing.</title>
        <authorList>
            <person name="Nath S."/>
            <person name="Shaw D.E."/>
            <person name="White M.A."/>
        </authorList>
    </citation>
    <scope>NUCLEOTIDE SEQUENCE [LARGE SCALE GENOMIC DNA]</scope>
    <source>
        <strain evidence="12 13">Lake Benthic</strain>
    </source>
</reference>
<name>G3Q8X9_GASAC</name>
<evidence type="ECO:0000256" key="2">
    <source>
        <dbReference type="ARBA" id="ARBA00008518"/>
    </source>
</evidence>
<evidence type="ECO:0000259" key="9">
    <source>
        <dbReference type="PROSITE" id="PS50089"/>
    </source>
</evidence>
<dbReference type="AlphaFoldDB" id="G3Q8X9"/>
<comment type="subcellular location">
    <subcellularLocation>
        <location evidence="1">Cytoplasm</location>
    </subcellularLocation>
</comment>
<keyword evidence="5 7" id="KW-0863">Zinc-finger</keyword>
<evidence type="ECO:0000256" key="6">
    <source>
        <dbReference type="ARBA" id="ARBA00022833"/>
    </source>
</evidence>
<feature type="domain" description="RING-type" evidence="9">
    <location>
        <begin position="48"/>
        <end position="89"/>
    </location>
</feature>
<dbReference type="InterPro" id="IPR003879">
    <property type="entry name" value="Butyrophylin_SPRY"/>
</dbReference>
<dbReference type="GO" id="GO:0005737">
    <property type="term" value="C:cytoplasm"/>
    <property type="evidence" value="ECO:0007669"/>
    <property type="project" value="UniProtKB-SubCell"/>
</dbReference>
<dbReference type="InterPro" id="IPR001870">
    <property type="entry name" value="B30.2/SPRY"/>
</dbReference>
<reference evidence="12" key="2">
    <citation type="submission" date="2025-08" db="UniProtKB">
        <authorList>
            <consortium name="Ensembl"/>
        </authorList>
    </citation>
    <scope>IDENTIFICATION</scope>
</reference>
<dbReference type="SMART" id="SM00336">
    <property type="entry name" value="BBOX"/>
    <property type="match status" value="1"/>
</dbReference>
<keyword evidence="3" id="KW-0963">Cytoplasm</keyword>
<dbReference type="Bgee" id="ENSGACG00000019938">
    <property type="expression patterns" value="Expressed in muscle tissue and 13 other cell types or tissues"/>
</dbReference>
<dbReference type="Gene3D" id="3.30.40.10">
    <property type="entry name" value="Zinc/RING finger domain, C3HC4 (zinc finger)"/>
    <property type="match status" value="1"/>
</dbReference>
<dbReference type="Pfam" id="PF00097">
    <property type="entry name" value="zf-C3HC4"/>
    <property type="match status" value="1"/>
</dbReference>
<dbReference type="SMART" id="SM00589">
    <property type="entry name" value="PRY"/>
    <property type="match status" value="1"/>
</dbReference>
<dbReference type="InterPro" id="IPR043136">
    <property type="entry name" value="B30.2/SPRY_sf"/>
</dbReference>
<evidence type="ECO:0000256" key="1">
    <source>
        <dbReference type="ARBA" id="ARBA00004496"/>
    </source>
</evidence>
<dbReference type="FunFam" id="2.60.120.920:FF:000004">
    <property type="entry name" value="Butyrophilin subfamily 1 member A1"/>
    <property type="match status" value="1"/>
</dbReference>
<evidence type="ECO:0000256" key="7">
    <source>
        <dbReference type="PROSITE-ProRule" id="PRU00024"/>
    </source>
</evidence>
<dbReference type="InterPro" id="IPR018957">
    <property type="entry name" value="Znf_C3HC4_RING-type"/>
</dbReference>